<evidence type="ECO:0000256" key="1">
    <source>
        <dbReference type="SAM" id="Phobius"/>
    </source>
</evidence>
<reference evidence="2" key="1">
    <citation type="submission" date="2012-10" db="EMBL/GenBank/DDBJ databases">
        <authorList>
            <person name="Harkins D.M."/>
            <person name="Durkin A.S."/>
            <person name="Brinkac L.M."/>
            <person name="Selengut J.D."/>
            <person name="Sanka R."/>
            <person name="DePew J."/>
            <person name="Purushe J."/>
            <person name="Picardeau M."/>
            <person name="Werts C."/>
            <person name="Goarant C."/>
            <person name="Vinetz J.M."/>
            <person name="Sutton G.G."/>
            <person name="Nelson W.C."/>
            <person name="Fouts D.E."/>
        </authorList>
    </citation>
    <scope>NUCLEOTIDE SEQUENCE [LARGE SCALE GENOMIC DNA]</scope>
    <source>
        <strain evidence="2">200802841</strain>
    </source>
</reference>
<keyword evidence="3" id="KW-1185">Reference proteome</keyword>
<accession>A0A828XSX8</accession>
<feature type="transmembrane region" description="Helical" evidence="1">
    <location>
        <begin position="79"/>
        <end position="99"/>
    </location>
</feature>
<name>A0A828XSX8_9LEPT</name>
<dbReference type="Pfam" id="PF07377">
    <property type="entry name" value="DUF1493"/>
    <property type="match status" value="1"/>
</dbReference>
<evidence type="ECO:0000313" key="3">
    <source>
        <dbReference type="Proteomes" id="UP000006339"/>
    </source>
</evidence>
<keyword evidence="1" id="KW-0472">Membrane</keyword>
<sequence>MDESLFMNLSNQEKIDILRISKKIFICIVRHTGKDLDKLSLKTCIVNDLGISGDDVDDLLQDINRYFQVDWSSLNFKEYFGGEGFSIVGFFIFLVRLIFNLMKTISRVLINFNFSHFRFFENNQKDFQIENLILAVYYGKWDNTLISYSIPIEKEIQNWQIQYWNRFKKRC</sequence>
<keyword evidence="1" id="KW-1133">Transmembrane helix</keyword>
<dbReference type="EMBL" id="AKWH02000068">
    <property type="protein sequence ID" value="EKO50209.1"/>
    <property type="molecule type" value="Genomic_DNA"/>
</dbReference>
<dbReference type="Proteomes" id="UP000006339">
    <property type="component" value="Unassembled WGS sequence"/>
</dbReference>
<dbReference type="InterPro" id="IPR010862">
    <property type="entry name" value="DUF1493"/>
</dbReference>
<dbReference type="AlphaFoldDB" id="A0A828XSX8"/>
<comment type="caution">
    <text evidence="2">The sequence shown here is derived from an EMBL/GenBank/DDBJ whole genome shotgun (WGS) entry which is preliminary data.</text>
</comment>
<evidence type="ECO:0000313" key="2">
    <source>
        <dbReference type="EMBL" id="EKO50209.1"/>
    </source>
</evidence>
<keyword evidence="1" id="KW-0812">Transmembrane</keyword>
<proteinExistence type="predicted"/>
<organism evidence="2 3">
    <name type="scientific">Leptospira kirschneri str. 200802841</name>
    <dbReference type="NCBI Taxonomy" id="1193047"/>
    <lineage>
        <taxon>Bacteria</taxon>
        <taxon>Pseudomonadati</taxon>
        <taxon>Spirochaetota</taxon>
        <taxon>Spirochaetia</taxon>
        <taxon>Leptospirales</taxon>
        <taxon>Leptospiraceae</taxon>
        <taxon>Leptospira</taxon>
    </lineage>
</organism>
<gene>
    <name evidence="2" type="ORF">LEP1GSC131_2700</name>
</gene>
<protein>
    <submittedName>
        <fullName evidence="2">PF07377 family protein</fullName>
    </submittedName>
</protein>